<keyword evidence="1" id="KW-0472">Membrane</keyword>
<dbReference type="PANTHER" id="PTHR35813">
    <property type="entry name" value="INNER MEMBRANE PROTEIN YBAN"/>
    <property type="match status" value="1"/>
</dbReference>
<accession>A0A926F4E9</accession>
<dbReference type="PANTHER" id="PTHR35813:SF1">
    <property type="entry name" value="INNER MEMBRANE PROTEIN YBAN"/>
    <property type="match status" value="1"/>
</dbReference>
<name>A0A926F4E9_9BACT</name>
<evidence type="ECO:0000256" key="1">
    <source>
        <dbReference type="SAM" id="Phobius"/>
    </source>
</evidence>
<dbReference type="PIRSF" id="PIRSF016789">
    <property type="entry name" value="DUF454"/>
    <property type="match status" value="1"/>
</dbReference>
<keyword evidence="1" id="KW-1133">Transmembrane helix</keyword>
<feature type="transmembrane region" description="Helical" evidence="1">
    <location>
        <begin position="99"/>
        <end position="118"/>
    </location>
</feature>
<dbReference type="Pfam" id="PF04304">
    <property type="entry name" value="DUF454"/>
    <property type="match status" value="1"/>
</dbReference>
<comment type="caution">
    <text evidence="2">The sequence shown here is derived from an EMBL/GenBank/DDBJ whole genome shotgun (WGS) entry which is preliminary data.</text>
</comment>
<reference evidence="2" key="1">
    <citation type="submission" date="2020-08" db="EMBL/GenBank/DDBJ databases">
        <title>Genome public.</title>
        <authorList>
            <person name="Liu C."/>
            <person name="Sun Q."/>
        </authorList>
    </citation>
    <scope>NUCLEOTIDE SEQUENCE</scope>
    <source>
        <strain evidence="2">N12</strain>
    </source>
</reference>
<keyword evidence="3" id="KW-1185">Reference proteome</keyword>
<dbReference type="GO" id="GO:0005886">
    <property type="term" value="C:plasma membrane"/>
    <property type="evidence" value="ECO:0007669"/>
    <property type="project" value="TreeGrafter"/>
</dbReference>
<dbReference type="Proteomes" id="UP000651085">
    <property type="component" value="Unassembled WGS sequence"/>
</dbReference>
<protein>
    <submittedName>
        <fullName evidence="2">YbaN family protein</fullName>
    </submittedName>
</protein>
<dbReference type="AlphaFoldDB" id="A0A926F4E9"/>
<sequence>MKTLCIVIGTISLGLGILGIFLPLLPTTPFLLLTAALYFRGSPRLYQRLLDHRHLGPYIRNYRENKAIPLRAKVISLLLMWGTMLYCIFFLIPLVWVKILMFLIAAGVTYHILSFKTLKK</sequence>
<dbReference type="InterPro" id="IPR007401">
    <property type="entry name" value="DUF454"/>
</dbReference>
<dbReference type="RefSeq" id="WP_262432992.1">
    <property type="nucleotide sequence ID" value="NZ_JACRTF010000001.1"/>
</dbReference>
<evidence type="ECO:0000313" key="3">
    <source>
        <dbReference type="Proteomes" id="UP000651085"/>
    </source>
</evidence>
<evidence type="ECO:0000313" key="2">
    <source>
        <dbReference type="EMBL" id="MBC8591772.1"/>
    </source>
</evidence>
<proteinExistence type="predicted"/>
<feature type="transmembrane region" description="Helical" evidence="1">
    <location>
        <begin position="74"/>
        <end position="93"/>
    </location>
</feature>
<gene>
    <name evidence="2" type="ORF">H8744_00670</name>
</gene>
<feature type="transmembrane region" description="Helical" evidence="1">
    <location>
        <begin position="6"/>
        <end position="39"/>
    </location>
</feature>
<keyword evidence="1" id="KW-0812">Transmembrane</keyword>
<organism evidence="2 3">
    <name type="scientific">Jilunia laotingensis</name>
    <dbReference type="NCBI Taxonomy" id="2763675"/>
    <lineage>
        <taxon>Bacteria</taxon>
        <taxon>Pseudomonadati</taxon>
        <taxon>Bacteroidota</taxon>
        <taxon>Bacteroidia</taxon>
        <taxon>Bacteroidales</taxon>
        <taxon>Bacteroidaceae</taxon>
        <taxon>Jilunia</taxon>
    </lineage>
</organism>
<dbReference type="EMBL" id="JACRTF010000001">
    <property type="protein sequence ID" value="MBC8591772.1"/>
    <property type="molecule type" value="Genomic_DNA"/>
</dbReference>